<organism evidence="3 4">
    <name type="scientific">Fusarium mundagurra</name>
    <dbReference type="NCBI Taxonomy" id="1567541"/>
    <lineage>
        <taxon>Eukaryota</taxon>
        <taxon>Fungi</taxon>
        <taxon>Dikarya</taxon>
        <taxon>Ascomycota</taxon>
        <taxon>Pezizomycotina</taxon>
        <taxon>Sordariomycetes</taxon>
        <taxon>Hypocreomycetidae</taxon>
        <taxon>Hypocreales</taxon>
        <taxon>Nectriaceae</taxon>
        <taxon>Fusarium</taxon>
        <taxon>Fusarium fujikuroi species complex</taxon>
    </lineage>
</organism>
<gene>
    <name evidence="3" type="ORF">FMUND_6724</name>
</gene>
<proteinExistence type="predicted"/>
<dbReference type="InterPro" id="IPR049192">
    <property type="entry name" value="DUF4246_C"/>
</dbReference>
<feature type="domain" description="DUF4246" evidence="2">
    <location>
        <begin position="44"/>
        <end position="126"/>
    </location>
</feature>
<reference evidence="3 4" key="1">
    <citation type="submission" date="2020-05" db="EMBL/GenBank/DDBJ databases">
        <title>Identification and distribution of gene clusters putatively required for synthesis of sphingolipid metabolism inhibitors in phylogenetically diverse species of the filamentous fungus Fusarium.</title>
        <authorList>
            <person name="Kim H.-S."/>
            <person name="Busman M."/>
            <person name="Brown D.W."/>
            <person name="Divon H."/>
            <person name="Uhlig S."/>
            <person name="Proctor R.H."/>
        </authorList>
    </citation>
    <scope>NUCLEOTIDE SEQUENCE [LARGE SCALE GENOMIC DNA]</scope>
    <source>
        <strain evidence="3 4">NRRL 66235</strain>
    </source>
</reference>
<dbReference type="Pfam" id="PF14033">
    <property type="entry name" value="DUF4246"/>
    <property type="match status" value="1"/>
</dbReference>
<dbReference type="InterPro" id="IPR025340">
    <property type="entry name" value="DUF4246"/>
</dbReference>
<sequence>MASRWKPRHWNLTGAGTTDTGISPQTWLMRDEAEGNNLPEDRPYDYTAAIIKSDHLISDNVWRTLKQGVKVLEDVPAAVKDWHPGSDEKVLNLVHPYIYPLAYSRSRVLHDRRIRLAEALGNCGQGLNI</sequence>
<feature type="compositionally biased region" description="Polar residues" evidence="1">
    <location>
        <begin position="14"/>
        <end position="23"/>
    </location>
</feature>
<dbReference type="PANTHER" id="PTHR33119:SF1">
    <property type="entry name" value="FE2OG DIOXYGENASE DOMAIN-CONTAINING PROTEIN"/>
    <property type="match status" value="1"/>
</dbReference>
<feature type="region of interest" description="Disordered" evidence="1">
    <location>
        <begin position="1"/>
        <end position="23"/>
    </location>
</feature>
<dbReference type="AlphaFoldDB" id="A0A8H5YN27"/>
<comment type="caution">
    <text evidence="3">The sequence shown here is derived from an EMBL/GenBank/DDBJ whole genome shotgun (WGS) entry which is preliminary data.</text>
</comment>
<dbReference type="OrthoDB" id="415532at2759"/>
<evidence type="ECO:0000259" key="2">
    <source>
        <dbReference type="Pfam" id="PF14033"/>
    </source>
</evidence>
<evidence type="ECO:0000313" key="4">
    <source>
        <dbReference type="Proteomes" id="UP000544331"/>
    </source>
</evidence>
<protein>
    <submittedName>
        <fullName evidence="3">WD40 repeat 2</fullName>
    </submittedName>
</protein>
<dbReference type="Proteomes" id="UP000544331">
    <property type="component" value="Unassembled WGS sequence"/>
</dbReference>
<evidence type="ECO:0000256" key="1">
    <source>
        <dbReference type="SAM" id="MobiDB-lite"/>
    </source>
</evidence>
<dbReference type="EMBL" id="JAAOAN010000220">
    <property type="protein sequence ID" value="KAF5715715.1"/>
    <property type="molecule type" value="Genomic_DNA"/>
</dbReference>
<name>A0A8H5YN27_9HYPO</name>
<evidence type="ECO:0000313" key="3">
    <source>
        <dbReference type="EMBL" id="KAF5715715.1"/>
    </source>
</evidence>
<accession>A0A8H5YN27</accession>
<keyword evidence="4" id="KW-1185">Reference proteome</keyword>
<dbReference type="PANTHER" id="PTHR33119">
    <property type="entry name" value="IFI3P"/>
    <property type="match status" value="1"/>
</dbReference>